<dbReference type="EMBL" id="WNKX01000004">
    <property type="protein sequence ID" value="MTW10197.1"/>
    <property type="molecule type" value="Genomic_DNA"/>
</dbReference>
<dbReference type="RefSeq" id="WP_155453160.1">
    <property type="nucleotide sequence ID" value="NZ_WNKX01000004.1"/>
</dbReference>
<dbReference type="AlphaFoldDB" id="A0A6L6QEB4"/>
<accession>A0A6L6QEB4</accession>
<reference evidence="1 2" key="1">
    <citation type="submission" date="2019-11" db="EMBL/GenBank/DDBJ databases">
        <title>Type strains purchased from KCTC, JCM and DSMZ.</title>
        <authorList>
            <person name="Lu H."/>
        </authorList>
    </citation>
    <scope>NUCLEOTIDE SEQUENCE [LARGE SCALE GENOMIC DNA]</scope>
    <source>
        <strain evidence="1 2">JCM 31587</strain>
    </source>
</reference>
<gene>
    <name evidence="1" type="ORF">GM658_06235</name>
</gene>
<dbReference type="OrthoDB" id="9789980at2"/>
<proteinExistence type="predicted"/>
<dbReference type="Pfam" id="PF14025">
    <property type="entry name" value="DUF4241"/>
    <property type="match status" value="1"/>
</dbReference>
<comment type="caution">
    <text evidence="1">The sequence shown here is derived from an EMBL/GenBank/DDBJ whole genome shotgun (WGS) entry which is preliminary data.</text>
</comment>
<evidence type="ECO:0000313" key="2">
    <source>
        <dbReference type="Proteomes" id="UP000472320"/>
    </source>
</evidence>
<evidence type="ECO:0000313" key="1">
    <source>
        <dbReference type="EMBL" id="MTW10197.1"/>
    </source>
</evidence>
<sequence length="187" mass="20145">MSYAPNPEGLRSAFAAERFSFEETSVQFALVEAGRLTVANGRIAAGDTQADPAPEPFTQCVPNGEFPVTLALARFENGEERIAYARVLLDGAAPAHWYPALTADQDARTLNDGEMFGYAVASGSACFASGDSSVEFSVGAGLYPSYFAYDGAGRVTALVTDFAVVPGIRDLPGPRRSWWNRVLFFWK</sequence>
<organism evidence="1 2">
    <name type="scientific">Massilia eburnea</name>
    <dbReference type="NCBI Taxonomy" id="1776165"/>
    <lineage>
        <taxon>Bacteria</taxon>
        <taxon>Pseudomonadati</taxon>
        <taxon>Pseudomonadota</taxon>
        <taxon>Betaproteobacteria</taxon>
        <taxon>Burkholderiales</taxon>
        <taxon>Oxalobacteraceae</taxon>
        <taxon>Telluria group</taxon>
        <taxon>Massilia</taxon>
    </lineage>
</organism>
<dbReference type="Proteomes" id="UP000472320">
    <property type="component" value="Unassembled WGS sequence"/>
</dbReference>
<name>A0A6L6QEB4_9BURK</name>
<dbReference type="InterPro" id="IPR025335">
    <property type="entry name" value="DUF4241"/>
</dbReference>
<keyword evidence="2" id="KW-1185">Reference proteome</keyword>
<protein>
    <submittedName>
        <fullName evidence="1">DUF4241 domain-containing protein</fullName>
    </submittedName>
</protein>